<organism evidence="1 2">
    <name type="scientific">Oceanobacillus limi</name>
    <dbReference type="NCBI Taxonomy" id="930131"/>
    <lineage>
        <taxon>Bacteria</taxon>
        <taxon>Bacillati</taxon>
        <taxon>Bacillota</taxon>
        <taxon>Bacilli</taxon>
        <taxon>Bacillales</taxon>
        <taxon>Bacillaceae</taxon>
        <taxon>Oceanobacillus</taxon>
    </lineage>
</organism>
<proteinExistence type="predicted"/>
<dbReference type="Gene3D" id="3.40.50.300">
    <property type="entry name" value="P-loop containing nucleotide triphosphate hydrolases"/>
    <property type="match status" value="1"/>
</dbReference>
<reference evidence="1 2" key="1">
    <citation type="submission" date="2016-10" db="EMBL/GenBank/DDBJ databases">
        <authorList>
            <person name="de Groot N.N."/>
        </authorList>
    </citation>
    <scope>NUCLEOTIDE SEQUENCE [LARGE SCALE GENOMIC DNA]</scope>
    <source>
        <strain evidence="1 2">IBRC-M 10780</strain>
    </source>
</reference>
<dbReference type="InterPro" id="IPR027417">
    <property type="entry name" value="P-loop_NTPase"/>
</dbReference>
<evidence type="ECO:0000313" key="1">
    <source>
        <dbReference type="EMBL" id="SET15303.1"/>
    </source>
</evidence>
<accession>A0A1I0C776</accession>
<dbReference type="AlphaFoldDB" id="A0A1I0C776"/>
<dbReference type="RefSeq" id="WP_090868697.1">
    <property type="nucleotide sequence ID" value="NZ_FOHE01000006.1"/>
</dbReference>
<name>A0A1I0C776_9BACI</name>
<dbReference type="SUPFAM" id="SSF52540">
    <property type="entry name" value="P-loop containing nucleoside triphosphate hydrolases"/>
    <property type="match status" value="1"/>
</dbReference>
<evidence type="ECO:0000313" key="2">
    <source>
        <dbReference type="Proteomes" id="UP000198618"/>
    </source>
</evidence>
<dbReference type="EMBL" id="FOHE01000006">
    <property type="protein sequence ID" value="SET15303.1"/>
    <property type="molecule type" value="Genomic_DNA"/>
</dbReference>
<gene>
    <name evidence="1" type="ORF">SAMN05216389_10670</name>
</gene>
<dbReference type="STRING" id="930131.SAMN05216389_10670"/>
<dbReference type="Proteomes" id="UP000198618">
    <property type="component" value="Unassembled WGS sequence"/>
</dbReference>
<protein>
    <submittedName>
        <fullName evidence="1">Uncharacterized protein</fullName>
    </submittedName>
</protein>
<keyword evidence="2" id="KW-1185">Reference proteome</keyword>
<sequence>MLRIRGVSIKSNKQLILHNCSCDISSQSIIVAQNDINTKILSLSLAGLQPVVEGEVFIDENSLAVEQKKSKDIFFVITENFHKLWKNYRLKDIYKVIKSKKQSTQLCKKYNISLEDTINSLSKFQQLVYLISIGESLNRTIYIFDQPTKHLDYEELELFQKFLKEDFKNMNYIIFTNRFGELSSGQSVYQIESKKLIVKS</sequence>
<dbReference type="OrthoDB" id="2972425at2"/>